<dbReference type="SUPFAM" id="SSF82199">
    <property type="entry name" value="SET domain"/>
    <property type="match status" value="1"/>
</dbReference>
<dbReference type="PANTHER" id="PTHR13271:SF151">
    <property type="entry name" value="SET DOMAIN-CONTAINING PROTEIN 4"/>
    <property type="match status" value="1"/>
</dbReference>
<evidence type="ECO:0000259" key="4">
    <source>
        <dbReference type="PROSITE" id="PS50280"/>
    </source>
</evidence>
<dbReference type="Pfam" id="PF09273">
    <property type="entry name" value="Rubis-subs-bind"/>
    <property type="match status" value="1"/>
</dbReference>
<evidence type="ECO:0000256" key="2">
    <source>
        <dbReference type="ARBA" id="ARBA00022679"/>
    </source>
</evidence>
<feature type="domain" description="SET" evidence="4">
    <location>
        <begin position="1"/>
        <end position="238"/>
    </location>
</feature>
<dbReference type="AlphaFoldDB" id="A0A2V3J2D7"/>
<evidence type="ECO:0000256" key="3">
    <source>
        <dbReference type="ARBA" id="ARBA00022691"/>
    </source>
</evidence>
<keyword evidence="6" id="KW-1185">Reference proteome</keyword>
<organism evidence="5 6">
    <name type="scientific">Gracilariopsis chorda</name>
    <dbReference type="NCBI Taxonomy" id="448386"/>
    <lineage>
        <taxon>Eukaryota</taxon>
        <taxon>Rhodophyta</taxon>
        <taxon>Florideophyceae</taxon>
        <taxon>Rhodymeniophycidae</taxon>
        <taxon>Gracilariales</taxon>
        <taxon>Gracilariaceae</taxon>
        <taxon>Gracilariopsis</taxon>
    </lineage>
</organism>
<dbReference type="Gene3D" id="3.90.1410.10">
    <property type="entry name" value="set domain protein methyltransferase, domain 1"/>
    <property type="match status" value="1"/>
</dbReference>
<dbReference type="EMBL" id="NBIV01000013">
    <property type="protein sequence ID" value="PXF48558.1"/>
    <property type="molecule type" value="Genomic_DNA"/>
</dbReference>
<dbReference type="Gene3D" id="3.90.1420.10">
    <property type="entry name" value="Rubisco LSMT, substrate-binding domain"/>
    <property type="match status" value="1"/>
</dbReference>
<evidence type="ECO:0000313" key="5">
    <source>
        <dbReference type="EMBL" id="PXF48558.1"/>
    </source>
</evidence>
<dbReference type="Proteomes" id="UP000247409">
    <property type="component" value="Unassembled WGS sequence"/>
</dbReference>
<protein>
    <submittedName>
        <fullName evidence="5">SET domain-containing protein 4</fullName>
    </submittedName>
</protein>
<dbReference type="InterPro" id="IPR036464">
    <property type="entry name" value="Rubisco_LSMT_subst-bd_sf"/>
</dbReference>
<dbReference type="InterPro" id="IPR001214">
    <property type="entry name" value="SET_dom"/>
</dbReference>
<keyword evidence="3" id="KW-0949">S-adenosyl-L-methionine</keyword>
<accession>A0A2V3J2D7</accession>
<dbReference type="STRING" id="448386.A0A2V3J2D7"/>
<evidence type="ECO:0000313" key="6">
    <source>
        <dbReference type="Proteomes" id="UP000247409"/>
    </source>
</evidence>
<dbReference type="PROSITE" id="PS50280">
    <property type="entry name" value="SET"/>
    <property type="match status" value="1"/>
</dbReference>
<name>A0A2V3J2D7_9FLOR</name>
<dbReference type="PANTHER" id="PTHR13271">
    <property type="entry name" value="UNCHARACTERIZED PUTATIVE METHYLTRANSFERASE"/>
    <property type="match status" value="1"/>
</dbReference>
<dbReference type="CDD" id="cd10527">
    <property type="entry name" value="SET_LSMT"/>
    <property type="match status" value="1"/>
</dbReference>
<dbReference type="GO" id="GO:0032259">
    <property type="term" value="P:methylation"/>
    <property type="evidence" value="ECO:0007669"/>
    <property type="project" value="UniProtKB-KW"/>
</dbReference>
<dbReference type="InterPro" id="IPR050600">
    <property type="entry name" value="SETD3_SETD6_MTase"/>
</dbReference>
<keyword evidence="1" id="KW-0489">Methyltransferase</keyword>
<comment type="caution">
    <text evidence="5">The sequence shown here is derived from an EMBL/GenBank/DDBJ whole genome shotgun (WGS) entry which is preliminary data.</text>
</comment>
<evidence type="ECO:0000256" key="1">
    <source>
        <dbReference type="ARBA" id="ARBA00022603"/>
    </source>
</evidence>
<dbReference type="InterPro" id="IPR015353">
    <property type="entry name" value="Rubisco_LSMT_subst-bd"/>
</dbReference>
<reference evidence="5 6" key="1">
    <citation type="journal article" date="2018" name="Mol. Biol. Evol.">
        <title>Analysis of the draft genome of the red seaweed Gracilariopsis chorda provides insights into genome size evolution in Rhodophyta.</title>
        <authorList>
            <person name="Lee J."/>
            <person name="Yang E.C."/>
            <person name="Graf L."/>
            <person name="Yang J.H."/>
            <person name="Qiu H."/>
            <person name="Zel Zion U."/>
            <person name="Chan C.X."/>
            <person name="Stephens T.G."/>
            <person name="Weber A.P.M."/>
            <person name="Boo G.H."/>
            <person name="Boo S.M."/>
            <person name="Kim K.M."/>
            <person name="Shin Y."/>
            <person name="Jung M."/>
            <person name="Lee S.J."/>
            <person name="Yim H.S."/>
            <person name="Lee J.H."/>
            <person name="Bhattacharya D."/>
            <person name="Yoon H.S."/>
        </authorList>
    </citation>
    <scope>NUCLEOTIDE SEQUENCE [LARGE SCALE GENOMIC DNA]</scope>
    <source>
        <strain evidence="5 6">SKKU-2015</strain>
        <tissue evidence="5">Whole body</tissue>
    </source>
</reference>
<dbReference type="GO" id="GO:0016279">
    <property type="term" value="F:protein-lysine N-methyltransferase activity"/>
    <property type="evidence" value="ECO:0007669"/>
    <property type="project" value="TreeGrafter"/>
</dbReference>
<dbReference type="OrthoDB" id="4571at2759"/>
<keyword evidence="2" id="KW-0808">Transferase</keyword>
<sequence length="479" mass="54443">MSWCRDVGIVCPALTIRVENGQRGLFATRNITPGEDLICIPRKACLISAATDTEAPPMEVLHGLSRTFWSDAPWHLRLSVLLIDQQLAGATSKFHAYVSALPADPTCVLWAYETYGRTSVIPSLSRYHMDMPADLYHKLIKSRYQRFRRALPKHLQHSMSLKNFCWSLSNVASRAFAIPPPQLSSCNTLQFALLPMLDMANASTHAPTRIRFDRENQMIRVATGASYRAGDQVYVSYGSKSNDDFMFFYGFVEGDNPANSVTITDFREWVLRLAYRVSPVCDSWDRKLKVLRDAGVLHPDKTFSFSMDKLDESLLFVLRITLATPCQLETYQEETKRSSSKKFITIDLGNELAVWQAVREKCEALLRELPPFTAEEHNTLGRILGRCPCTAAWDFTRPQSEGEVLYRYERGRVLRGTIERVAHFAQVSKSVGRICTVLLPPSQQLLRAEHFHFAQKETGTADIRMFEISPQNIEEFLSE</sequence>
<proteinExistence type="predicted"/>
<dbReference type="InterPro" id="IPR046341">
    <property type="entry name" value="SET_dom_sf"/>
</dbReference>
<gene>
    <name evidence="5" type="ORF">BWQ96_01727</name>
</gene>